<keyword evidence="4 6" id="KW-0689">Ribosomal protein</keyword>
<comment type="subunit">
    <text evidence="6">Part of the 30S ribosomal subunit.</text>
</comment>
<dbReference type="AlphaFoldDB" id="A0A133UYJ5"/>
<dbReference type="InterPro" id="IPR000630">
    <property type="entry name" value="Ribosomal_uS8"/>
</dbReference>
<sequence>MSKDPLSDALSTIKNYEEIRKREAIVSPASKLIADVLSVMKENDFIGDFKLIDDGKSGKFQIKLIGNINDCGVIKPRFSVKSDEYEKWEKRFLPAAGYGTIAVSTPEGVMSHDRAKEKGLGGRLLAFVY</sequence>
<dbReference type="EMBL" id="LHXW01000055">
    <property type="protein sequence ID" value="KXA99266.1"/>
    <property type="molecule type" value="Genomic_DNA"/>
</dbReference>
<evidence type="ECO:0000313" key="8">
    <source>
        <dbReference type="Proteomes" id="UP000070520"/>
    </source>
</evidence>
<keyword evidence="3 6" id="KW-0694">RNA-binding</keyword>
<evidence type="ECO:0000256" key="3">
    <source>
        <dbReference type="ARBA" id="ARBA00022884"/>
    </source>
</evidence>
<organism evidence="7 8">
    <name type="scientific">candidate division MSBL1 archaeon SCGC-AAA261C02</name>
    <dbReference type="NCBI Taxonomy" id="1698272"/>
    <lineage>
        <taxon>Archaea</taxon>
        <taxon>Methanobacteriati</taxon>
        <taxon>Methanobacteriota</taxon>
        <taxon>candidate division MSBL1</taxon>
    </lineage>
</organism>
<evidence type="ECO:0000256" key="2">
    <source>
        <dbReference type="ARBA" id="ARBA00022730"/>
    </source>
</evidence>
<dbReference type="InterPro" id="IPR035987">
    <property type="entry name" value="Ribosomal_uS8_sf"/>
</dbReference>
<name>A0A133UYJ5_9EURY</name>
<keyword evidence="2 6" id="KW-0699">rRNA-binding</keyword>
<dbReference type="Proteomes" id="UP000070520">
    <property type="component" value="Unassembled WGS sequence"/>
</dbReference>
<dbReference type="Gene3D" id="3.30.1490.10">
    <property type="match status" value="1"/>
</dbReference>
<dbReference type="Gene3D" id="3.30.1370.30">
    <property type="match status" value="1"/>
</dbReference>
<dbReference type="Pfam" id="PF00410">
    <property type="entry name" value="Ribosomal_S8"/>
    <property type="match status" value="1"/>
</dbReference>
<dbReference type="GO" id="GO:0005840">
    <property type="term" value="C:ribosome"/>
    <property type="evidence" value="ECO:0007669"/>
    <property type="project" value="UniProtKB-KW"/>
</dbReference>
<dbReference type="HAMAP" id="MF_01302_A">
    <property type="entry name" value="Ribosomal_uS8_A"/>
    <property type="match status" value="1"/>
</dbReference>
<dbReference type="GO" id="GO:0003735">
    <property type="term" value="F:structural constituent of ribosome"/>
    <property type="evidence" value="ECO:0007669"/>
    <property type="project" value="InterPro"/>
</dbReference>
<evidence type="ECO:0000256" key="5">
    <source>
        <dbReference type="ARBA" id="ARBA00023274"/>
    </source>
</evidence>
<evidence type="ECO:0000256" key="1">
    <source>
        <dbReference type="ARBA" id="ARBA00006471"/>
    </source>
</evidence>
<dbReference type="PANTHER" id="PTHR11758">
    <property type="entry name" value="40S RIBOSOMAL PROTEIN S15A"/>
    <property type="match status" value="1"/>
</dbReference>
<comment type="similarity">
    <text evidence="1 6">Belongs to the universal ribosomal protein uS8 family.</text>
</comment>
<protein>
    <recommendedName>
        <fullName evidence="6">Small ribosomal subunit protein uS8</fullName>
    </recommendedName>
</protein>
<keyword evidence="5 6" id="KW-0687">Ribonucleoprotein</keyword>
<gene>
    <name evidence="6" type="primary">rps8</name>
    <name evidence="7" type="ORF">AKJ42_03465</name>
</gene>
<dbReference type="SUPFAM" id="SSF56047">
    <property type="entry name" value="Ribosomal protein S8"/>
    <property type="match status" value="1"/>
</dbReference>
<evidence type="ECO:0000256" key="4">
    <source>
        <dbReference type="ARBA" id="ARBA00022980"/>
    </source>
</evidence>
<proteinExistence type="inferred from homology"/>
<dbReference type="NCBIfam" id="NF003115">
    <property type="entry name" value="PRK04034.1"/>
    <property type="match status" value="1"/>
</dbReference>
<dbReference type="GO" id="GO:0019843">
    <property type="term" value="F:rRNA binding"/>
    <property type="evidence" value="ECO:0007669"/>
    <property type="project" value="UniProtKB-UniRule"/>
</dbReference>
<comment type="function">
    <text evidence="6">One of the primary rRNA binding proteins, it binds directly to 16S rRNA central domain where it helps coordinate assembly of the platform of the 30S subunit.</text>
</comment>
<evidence type="ECO:0000313" key="7">
    <source>
        <dbReference type="EMBL" id="KXA99266.1"/>
    </source>
</evidence>
<evidence type="ECO:0000256" key="6">
    <source>
        <dbReference type="HAMAP-Rule" id="MF_01302"/>
    </source>
</evidence>
<dbReference type="PATRIC" id="fig|1698272.3.peg.665"/>
<accession>A0A133UYJ5</accession>
<keyword evidence="8" id="KW-1185">Reference proteome</keyword>
<comment type="caution">
    <text evidence="7">The sequence shown here is derived from an EMBL/GenBank/DDBJ whole genome shotgun (WGS) entry which is preliminary data.</text>
</comment>
<dbReference type="GO" id="GO:0006412">
    <property type="term" value="P:translation"/>
    <property type="evidence" value="ECO:0007669"/>
    <property type="project" value="UniProtKB-UniRule"/>
</dbReference>
<dbReference type="GO" id="GO:1990904">
    <property type="term" value="C:ribonucleoprotein complex"/>
    <property type="evidence" value="ECO:0007669"/>
    <property type="project" value="UniProtKB-KW"/>
</dbReference>
<reference evidence="7 8" key="1">
    <citation type="journal article" date="2016" name="Sci. Rep.">
        <title>Metabolic traits of an uncultured archaeal lineage -MSBL1- from brine pools of the Red Sea.</title>
        <authorList>
            <person name="Mwirichia R."/>
            <person name="Alam I."/>
            <person name="Rashid M."/>
            <person name="Vinu M."/>
            <person name="Ba-Alawi W."/>
            <person name="Anthony Kamau A."/>
            <person name="Kamanda Ngugi D."/>
            <person name="Goker M."/>
            <person name="Klenk H.P."/>
            <person name="Bajic V."/>
            <person name="Stingl U."/>
        </authorList>
    </citation>
    <scope>NUCLEOTIDE SEQUENCE [LARGE SCALE GENOMIC DNA]</scope>
    <source>
        <strain evidence="7">SCGC-AAA261C02</strain>
    </source>
</reference>